<reference evidence="2 3" key="1">
    <citation type="submission" date="2020-09" db="EMBL/GenBank/DDBJ databases">
        <title>Pedobacter sp. SW-16 isolated from soil near Yeocheon.</title>
        <authorList>
            <person name="Im H.S."/>
            <person name="Joung Y."/>
            <person name="Lee S.-S."/>
        </authorList>
    </citation>
    <scope>NUCLEOTIDE SEQUENCE [LARGE SCALE GENOMIC DNA]</scope>
    <source>
        <strain evidence="2 3">SW-16</strain>
    </source>
</reference>
<dbReference type="EMBL" id="CP061171">
    <property type="protein sequence ID" value="QNR85228.1"/>
    <property type="molecule type" value="Genomic_DNA"/>
</dbReference>
<protein>
    <recommendedName>
        <fullName evidence="4">DUF304 domain-containing protein</fullName>
    </recommendedName>
</protein>
<keyword evidence="3" id="KW-1185">Reference proteome</keyword>
<keyword evidence="1" id="KW-0812">Transmembrane</keyword>
<evidence type="ECO:0000313" key="3">
    <source>
        <dbReference type="Proteomes" id="UP000516439"/>
    </source>
</evidence>
<evidence type="ECO:0008006" key="4">
    <source>
        <dbReference type="Google" id="ProtNLM"/>
    </source>
</evidence>
<sequence>MAAYHLKIENGKLSFQPERDYKGKILFFALLAAGIFVVTPMFDLNYNTYWGIMAIGFVSALTAVYDFIFHFNATYIFDQYTRQVYKKIPGLFTRKIMAFEDVHILHVQEDGLLHYALSHKQNKYGKSFAISQPFGTNRKSQIRQEVFETEVLKEIERMIHLSVQ</sequence>
<proteinExistence type="predicted"/>
<feature type="transmembrane region" description="Helical" evidence="1">
    <location>
        <begin position="48"/>
        <end position="77"/>
    </location>
</feature>
<name>A0ABX6TJW4_9SPHI</name>
<evidence type="ECO:0000256" key="1">
    <source>
        <dbReference type="SAM" id="Phobius"/>
    </source>
</evidence>
<gene>
    <name evidence="2" type="ORF">H9N25_01630</name>
</gene>
<keyword evidence="1" id="KW-0472">Membrane</keyword>
<dbReference type="Proteomes" id="UP000516439">
    <property type="component" value="Chromosome"/>
</dbReference>
<organism evidence="2 3">
    <name type="scientific">Pedobacter riviphilus</name>
    <dbReference type="NCBI Taxonomy" id="2766984"/>
    <lineage>
        <taxon>Bacteria</taxon>
        <taxon>Pseudomonadati</taxon>
        <taxon>Bacteroidota</taxon>
        <taxon>Sphingobacteriia</taxon>
        <taxon>Sphingobacteriales</taxon>
        <taxon>Sphingobacteriaceae</taxon>
        <taxon>Pedobacter</taxon>
    </lineage>
</organism>
<accession>A0ABX6TJW4</accession>
<keyword evidence="1" id="KW-1133">Transmembrane helix</keyword>
<evidence type="ECO:0000313" key="2">
    <source>
        <dbReference type="EMBL" id="QNR85228.1"/>
    </source>
</evidence>
<dbReference type="RefSeq" id="WP_190327733.1">
    <property type="nucleotide sequence ID" value="NZ_CP061171.1"/>
</dbReference>
<feature type="transmembrane region" description="Helical" evidence="1">
    <location>
        <begin position="21"/>
        <end position="42"/>
    </location>
</feature>